<keyword evidence="7" id="KW-0472">Membrane</keyword>
<keyword evidence="5" id="KW-0677">Repeat</keyword>
<gene>
    <name evidence="11" type="primary">RLP30_6</name>
    <name evidence="11" type="ORF">CK203_063363</name>
</gene>
<accession>A0A438G6M7</accession>
<keyword evidence="2" id="KW-0433">Leucine-rich repeat</keyword>
<dbReference type="PANTHER" id="PTHR48061">
    <property type="entry name" value="LEUCINE-RICH REPEAT RECEPTOR PROTEIN KINASE EMS1-LIKE-RELATED"/>
    <property type="match status" value="1"/>
</dbReference>
<evidence type="ECO:0000313" key="11">
    <source>
        <dbReference type="EMBL" id="RVW67848.1"/>
    </source>
</evidence>
<evidence type="ECO:0000256" key="6">
    <source>
        <dbReference type="ARBA" id="ARBA00022989"/>
    </source>
</evidence>
<organism evidence="11 12">
    <name type="scientific">Vitis vinifera</name>
    <name type="common">Grape</name>
    <dbReference type="NCBI Taxonomy" id="29760"/>
    <lineage>
        <taxon>Eukaryota</taxon>
        <taxon>Viridiplantae</taxon>
        <taxon>Streptophyta</taxon>
        <taxon>Embryophyta</taxon>
        <taxon>Tracheophyta</taxon>
        <taxon>Spermatophyta</taxon>
        <taxon>Magnoliopsida</taxon>
        <taxon>eudicotyledons</taxon>
        <taxon>Gunneridae</taxon>
        <taxon>Pentapetalae</taxon>
        <taxon>rosids</taxon>
        <taxon>Vitales</taxon>
        <taxon>Vitaceae</taxon>
        <taxon>Viteae</taxon>
        <taxon>Vitis</taxon>
    </lineage>
</organism>
<protein>
    <submittedName>
        <fullName evidence="11">Receptor like protein 30</fullName>
    </submittedName>
</protein>
<sequence length="281" mass="30934">MQQPLCHGSESSALLQFKQSFLIDEHVSNNPSVYPKVAMWKSHREGEVGSDCCSWDGVECDRETGHVIGFHLARSCLSGSINSMGKFIFIDISLSQRMWTACFSGELSTSIGRLGSLIELDISACNFTRLQSLQLDSNMLQGPLPIPPPSTFEYSVFGNKLTGEISSLICNMSSLMLLDLSSNNLSGKIPQDAIDKGLPHNPGFPSKEVFGNVANCFPSSIGPLQVLILRSNIFHGAIGSWHSNFRFPKLRIVDLSDNKFIGDFPSEYFQNWDAMKGATMI</sequence>
<dbReference type="InterPro" id="IPR046956">
    <property type="entry name" value="RLP23-like"/>
</dbReference>
<dbReference type="Proteomes" id="UP000288805">
    <property type="component" value="Unassembled WGS sequence"/>
</dbReference>
<dbReference type="InterPro" id="IPR001611">
    <property type="entry name" value="Leu-rich_rpt"/>
</dbReference>
<dbReference type="Pfam" id="PF00560">
    <property type="entry name" value="LRR_1"/>
    <property type="match status" value="2"/>
</dbReference>
<evidence type="ECO:0000313" key="12">
    <source>
        <dbReference type="Proteomes" id="UP000288805"/>
    </source>
</evidence>
<comment type="caution">
    <text evidence="11">The sequence shown here is derived from an EMBL/GenBank/DDBJ whole genome shotgun (WGS) entry which is preliminary data.</text>
</comment>
<evidence type="ECO:0000256" key="8">
    <source>
        <dbReference type="ARBA" id="ARBA00023170"/>
    </source>
</evidence>
<comment type="subcellular location">
    <subcellularLocation>
        <location evidence="1">Membrane</location>
        <topology evidence="1">Single-pass type I membrane protein</topology>
    </subcellularLocation>
</comment>
<proteinExistence type="predicted"/>
<dbReference type="Pfam" id="PF08263">
    <property type="entry name" value="LRRNT_2"/>
    <property type="match status" value="1"/>
</dbReference>
<keyword evidence="4" id="KW-0732">Signal</keyword>
<evidence type="ECO:0000256" key="1">
    <source>
        <dbReference type="ARBA" id="ARBA00004479"/>
    </source>
</evidence>
<evidence type="ECO:0000256" key="5">
    <source>
        <dbReference type="ARBA" id="ARBA00022737"/>
    </source>
</evidence>
<feature type="domain" description="Leucine-rich repeat-containing N-terminal plant-type" evidence="10">
    <location>
        <begin position="9"/>
        <end position="61"/>
    </location>
</feature>
<dbReference type="AlphaFoldDB" id="A0A438G6M7"/>
<evidence type="ECO:0000256" key="9">
    <source>
        <dbReference type="ARBA" id="ARBA00023180"/>
    </source>
</evidence>
<dbReference type="InterPro" id="IPR032675">
    <property type="entry name" value="LRR_dom_sf"/>
</dbReference>
<name>A0A438G6M7_VITVI</name>
<dbReference type="GO" id="GO:0016020">
    <property type="term" value="C:membrane"/>
    <property type="evidence" value="ECO:0007669"/>
    <property type="project" value="UniProtKB-SubCell"/>
</dbReference>
<keyword evidence="3" id="KW-0812">Transmembrane</keyword>
<reference evidence="11 12" key="1">
    <citation type="journal article" date="2018" name="PLoS Genet.">
        <title>Population sequencing reveals clonal diversity and ancestral inbreeding in the grapevine cultivar Chardonnay.</title>
        <authorList>
            <person name="Roach M.J."/>
            <person name="Johnson D.L."/>
            <person name="Bohlmann J."/>
            <person name="van Vuuren H.J."/>
            <person name="Jones S.J."/>
            <person name="Pretorius I.S."/>
            <person name="Schmidt S.A."/>
            <person name="Borneman A.R."/>
        </authorList>
    </citation>
    <scope>NUCLEOTIDE SEQUENCE [LARGE SCALE GENOMIC DNA]</scope>
    <source>
        <strain evidence="12">cv. Chardonnay</strain>
        <tissue evidence="11">Leaf</tissue>
    </source>
</reference>
<evidence type="ECO:0000256" key="3">
    <source>
        <dbReference type="ARBA" id="ARBA00022692"/>
    </source>
</evidence>
<evidence type="ECO:0000256" key="4">
    <source>
        <dbReference type="ARBA" id="ARBA00022729"/>
    </source>
</evidence>
<dbReference type="EMBL" id="QGNW01000562">
    <property type="protein sequence ID" value="RVW67848.1"/>
    <property type="molecule type" value="Genomic_DNA"/>
</dbReference>
<evidence type="ECO:0000256" key="7">
    <source>
        <dbReference type="ARBA" id="ARBA00023136"/>
    </source>
</evidence>
<evidence type="ECO:0000256" key="2">
    <source>
        <dbReference type="ARBA" id="ARBA00022614"/>
    </source>
</evidence>
<dbReference type="Gene3D" id="3.80.10.10">
    <property type="entry name" value="Ribonuclease Inhibitor"/>
    <property type="match status" value="3"/>
</dbReference>
<dbReference type="InterPro" id="IPR013210">
    <property type="entry name" value="LRR_N_plant-typ"/>
</dbReference>
<dbReference type="SUPFAM" id="SSF52058">
    <property type="entry name" value="L domain-like"/>
    <property type="match status" value="1"/>
</dbReference>
<evidence type="ECO:0000259" key="10">
    <source>
        <dbReference type="Pfam" id="PF08263"/>
    </source>
</evidence>
<keyword evidence="8 11" id="KW-0675">Receptor</keyword>
<keyword evidence="6" id="KW-1133">Transmembrane helix</keyword>
<dbReference type="PANTHER" id="PTHR48061:SF12">
    <property type="entry name" value="DISEASE RESISTANCE LIKE PROTEIN"/>
    <property type="match status" value="1"/>
</dbReference>
<keyword evidence="9" id="KW-0325">Glycoprotein</keyword>